<dbReference type="Proteomes" id="UP000499080">
    <property type="component" value="Unassembled WGS sequence"/>
</dbReference>
<name>A0A4Y2PPT4_ARAVE</name>
<dbReference type="EMBL" id="BGPR01011981">
    <property type="protein sequence ID" value="GBN53938.1"/>
    <property type="molecule type" value="Genomic_DNA"/>
</dbReference>
<reference evidence="1 2" key="1">
    <citation type="journal article" date="2019" name="Sci. Rep.">
        <title>Orb-weaving spider Araneus ventricosus genome elucidates the spidroin gene catalogue.</title>
        <authorList>
            <person name="Kono N."/>
            <person name="Nakamura H."/>
            <person name="Ohtoshi R."/>
            <person name="Moran D.A.P."/>
            <person name="Shinohara A."/>
            <person name="Yoshida Y."/>
            <person name="Fujiwara M."/>
            <person name="Mori M."/>
            <person name="Tomita M."/>
            <person name="Arakawa K."/>
        </authorList>
    </citation>
    <scope>NUCLEOTIDE SEQUENCE [LARGE SCALE GENOMIC DNA]</scope>
</reference>
<comment type="caution">
    <text evidence="1">The sequence shown here is derived from an EMBL/GenBank/DDBJ whole genome shotgun (WGS) entry which is preliminary data.</text>
</comment>
<sequence length="116" mass="12843">MLISPNLLNGPPDLRSHGDLSHHLFSLGPSLGLEIVTVARLPVKYIAQSIKTQKQSNSETNLHKTEFYTIDRPLPEENFYKGPPKIPSSLPSKVQNGNIYGTAIISGTNDQIKFIF</sequence>
<proteinExistence type="predicted"/>
<accession>A0A4Y2PPT4</accession>
<organism evidence="1 2">
    <name type="scientific">Araneus ventricosus</name>
    <name type="common">Orbweaver spider</name>
    <name type="synonym">Epeira ventricosa</name>
    <dbReference type="NCBI Taxonomy" id="182803"/>
    <lineage>
        <taxon>Eukaryota</taxon>
        <taxon>Metazoa</taxon>
        <taxon>Ecdysozoa</taxon>
        <taxon>Arthropoda</taxon>
        <taxon>Chelicerata</taxon>
        <taxon>Arachnida</taxon>
        <taxon>Araneae</taxon>
        <taxon>Araneomorphae</taxon>
        <taxon>Entelegynae</taxon>
        <taxon>Araneoidea</taxon>
        <taxon>Araneidae</taxon>
        <taxon>Araneus</taxon>
    </lineage>
</organism>
<dbReference type="AlphaFoldDB" id="A0A4Y2PPT4"/>
<keyword evidence="2" id="KW-1185">Reference proteome</keyword>
<protein>
    <submittedName>
        <fullName evidence="1">Uncharacterized protein</fullName>
    </submittedName>
</protein>
<gene>
    <name evidence="1" type="ORF">AVEN_49539_1</name>
</gene>
<evidence type="ECO:0000313" key="1">
    <source>
        <dbReference type="EMBL" id="GBN53938.1"/>
    </source>
</evidence>
<evidence type="ECO:0000313" key="2">
    <source>
        <dbReference type="Proteomes" id="UP000499080"/>
    </source>
</evidence>